<reference evidence="5 6" key="1">
    <citation type="submission" date="2020-03" db="EMBL/GenBank/DDBJ databases">
        <title>Genomic Encyclopedia of Type Strains, Phase IV (KMG-IV): sequencing the most valuable type-strain genomes for metagenomic binning, comparative biology and taxonomic classification.</title>
        <authorList>
            <person name="Goeker M."/>
        </authorList>
    </citation>
    <scope>NUCLEOTIDE SEQUENCE [LARGE SCALE GENOMIC DNA]</scope>
    <source>
        <strain evidence="5 6">DSM 19867</strain>
    </source>
</reference>
<dbReference type="PANTHER" id="PTHR10668">
    <property type="entry name" value="PHYTOENE DEHYDROGENASE"/>
    <property type="match status" value="1"/>
</dbReference>
<protein>
    <recommendedName>
        <fullName evidence="3">Pyridine nucleotide-disulfide oxidoreductase domain-containing protein 2</fullName>
    </recommendedName>
</protein>
<dbReference type="Gene3D" id="3.50.50.60">
    <property type="entry name" value="FAD/NAD(P)-binding domain"/>
    <property type="match status" value="2"/>
</dbReference>
<dbReference type="AlphaFoldDB" id="A0A846N0H0"/>
<sequence>MRYDACIIGAGPDGLAAAARLAGAGLKVLLVERANETGGPCATREFSPGFLVSPFADVLAAIPAPLFRDLDLAPRGALFTAAVPGPYAELQAEVIQRVYEDAARPVAGGLSFQRRMPEPPFPGEPLATMALADIAPEGVSLEAASLMPFDPAIPGSALAILAGAPGGLARGGLGSLGKALTRAAEEAGAEISLGLEVTDIRRRGGRVSAVSLADGREIGTRAVISTLDLKRTFLSLFAWNELPKSLVERVGAFRSAPGVARFLVALSHIPRRAEGLRAPILLSADGERAYHAWKSGIVPTRPPALVRVVSAIDPAMAPSGKAVATVTLGGIPHSPFDGPWTHEKRLKLEALARDMLEEALPGSAETIIASELLVPPDFENLLGLTEGDLMGGELAAAQMLGFRPFAECRGMRTPVPGLYLAGPSSALGPIATCASGWAAAAAVLADLGGAHG</sequence>
<dbReference type="GO" id="GO:0016491">
    <property type="term" value="F:oxidoreductase activity"/>
    <property type="evidence" value="ECO:0007669"/>
    <property type="project" value="InterPro"/>
</dbReference>
<dbReference type="InterPro" id="IPR036188">
    <property type="entry name" value="FAD/NAD-bd_sf"/>
</dbReference>
<evidence type="ECO:0000256" key="2">
    <source>
        <dbReference type="ARBA" id="ARBA00038825"/>
    </source>
</evidence>
<evidence type="ECO:0000256" key="3">
    <source>
        <dbReference type="ARBA" id="ARBA00040298"/>
    </source>
</evidence>
<comment type="function">
    <text evidence="1">Probable oxidoreductase that may play a role as regulator of mitochondrial function.</text>
</comment>
<evidence type="ECO:0000256" key="1">
    <source>
        <dbReference type="ARBA" id="ARBA00037217"/>
    </source>
</evidence>
<dbReference type="Pfam" id="PF13450">
    <property type="entry name" value="NAD_binding_8"/>
    <property type="match status" value="1"/>
</dbReference>
<dbReference type="RefSeq" id="WP_167082987.1">
    <property type="nucleotide sequence ID" value="NZ_BAAADC010000001.1"/>
</dbReference>
<proteinExistence type="predicted"/>
<accession>A0A846N0H0</accession>
<evidence type="ECO:0000313" key="5">
    <source>
        <dbReference type="EMBL" id="NIK88851.1"/>
    </source>
</evidence>
<gene>
    <name evidence="5" type="ORF">FHS83_002169</name>
</gene>
<dbReference type="InterPro" id="IPR002937">
    <property type="entry name" value="Amino_oxidase"/>
</dbReference>
<dbReference type="Proteomes" id="UP000570514">
    <property type="component" value="Unassembled WGS sequence"/>
</dbReference>
<keyword evidence="6" id="KW-1185">Reference proteome</keyword>
<dbReference type="PANTHER" id="PTHR10668:SF103">
    <property type="entry name" value="PYRIDINE NUCLEOTIDE-DISULFIDE OXIDOREDUCTASE DOMAIN-CONTAINING PROTEIN 2"/>
    <property type="match status" value="1"/>
</dbReference>
<comment type="subunit">
    <text evidence="2">Interacts with COX5B; this interaction may contribute to localize PYROXD2 to the inner face of the inner mitochondrial membrane.</text>
</comment>
<dbReference type="Pfam" id="PF01593">
    <property type="entry name" value="Amino_oxidase"/>
    <property type="match status" value="1"/>
</dbReference>
<comment type="caution">
    <text evidence="5">The sequence shown here is derived from an EMBL/GenBank/DDBJ whole genome shotgun (WGS) entry which is preliminary data.</text>
</comment>
<name>A0A846N0H0_9PROT</name>
<feature type="domain" description="Amine oxidase" evidence="4">
    <location>
        <begin position="168"/>
        <end position="444"/>
    </location>
</feature>
<evidence type="ECO:0000259" key="4">
    <source>
        <dbReference type="Pfam" id="PF01593"/>
    </source>
</evidence>
<organism evidence="5 6">
    <name type="scientific">Rhizomicrobium palustre</name>
    <dbReference type="NCBI Taxonomy" id="189966"/>
    <lineage>
        <taxon>Bacteria</taxon>
        <taxon>Pseudomonadati</taxon>
        <taxon>Pseudomonadota</taxon>
        <taxon>Alphaproteobacteria</taxon>
        <taxon>Micropepsales</taxon>
        <taxon>Micropepsaceae</taxon>
        <taxon>Rhizomicrobium</taxon>
    </lineage>
</organism>
<dbReference type="SUPFAM" id="SSF51905">
    <property type="entry name" value="FAD/NAD(P)-binding domain"/>
    <property type="match status" value="1"/>
</dbReference>
<dbReference type="EMBL" id="JAASRM010000001">
    <property type="protein sequence ID" value="NIK88851.1"/>
    <property type="molecule type" value="Genomic_DNA"/>
</dbReference>
<dbReference type="PRINTS" id="PR00411">
    <property type="entry name" value="PNDRDTASEI"/>
</dbReference>
<evidence type="ECO:0000313" key="6">
    <source>
        <dbReference type="Proteomes" id="UP000570514"/>
    </source>
</evidence>